<gene>
    <name evidence="6" type="ORF">PUP29_01815</name>
</gene>
<dbReference type="AlphaFoldDB" id="A0AAU8A9I7"/>
<accession>A0AAU8A9I7</accession>
<dbReference type="PROSITE" id="PS51257">
    <property type="entry name" value="PROKAR_LIPOPROTEIN"/>
    <property type="match status" value="1"/>
</dbReference>
<dbReference type="Gene3D" id="3.40.50.2300">
    <property type="match status" value="2"/>
</dbReference>
<dbReference type="PANTHER" id="PTHR30036">
    <property type="entry name" value="D-XYLOSE-BINDING PERIPLASMIC PROTEIN"/>
    <property type="match status" value="1"/>
</dbReference>
<feature type="region of interest" description="Disordered" evidence="3">
    <location>
        <begin position="28"/>
        <end position="49"/>
    </location>
</feature>
<dbReference type="RefSeq" id="WP_353423710.1">
    <property type="nucleotide sequence ID" value="NZ_CP117826.1"/>
</dbReference>
<dbReference type="PANTHER" id="PTHR30036:SF7">
    <property type="entry name" value="ABC TRANSPORTER PERIPLASMIC-BINDING PROTEIN YPHF"/>
    <property type="match status" value="1"/>
</dbReference>
<dbReference type="InterPro" id="IPR028082">
    <property type="entry name" value="Peripla_BP_I"/>
</dbReference>
<evidence type="ECO:0000259" key="5">
    <source>
        <dbReference type="Pfam" id="PF13407"/>
    </source>
</evidence>
<dbReference type="InterPro" id="IPR025997">
    <property type="entry name" value="SBP_2_dom"/>
</dbReference>
<feature type="domain" description="Periplasmic binding protein" evidence="5">
    <location>
        <begin position="57"/>
        <end position="317"/>
    </location>
</feature>
<proteinExistence type="inferred from homology"/>
<keyword evidence="4" id="KW-0732">Signal</keyword>
<dbReference type="InterPro" id="IPR050555">
    <property type="entry name" value="Bact_Solute-Bind_Prot2"/>
</dbReference>
<evidence type="ECO:0000256" key="4">
    <source>
        <dbReference type="SAM" id="SignalP"/>
    </source>
</evidence>
<dbReference type="GO" id="GO:0030288">
    <property type="term" value="C:outer membrane-bounded periplasmic space"/>
    <property type="evidence" value="ECO:0007669"/>
    <property type="project" value="TreeGrafter"/>
</dbReference>
<comment type="subcellular location">
    <subcellularLocation>
        <location evidence="1">Cell envelope</location>
    </subcellularLocation>
</comment>
<evidence type="ECO:0000256" key="3">
    <source>
        <dbReference type="SAM" id="MobiDB-lite"/>
    </source>
</evidence>
<dbReference type="CDD" id="cd01536">
    <property type="entry name" value="PBP1_ABC_sugar_binding-like"/>
    <property type="match status" value="1"/>
</dbReference>
<dbReference type="Pfam" id="PF13407">
    <property type="entry name" value="Peripla_BP_4"/>
    <property type="match status" value="1"/>
</dbReference>
<evidence type="ECO:0000256" key="2">
    <source>
        <dbReference type="ARBA" id="ARBA00007639"/>
    </source>
</evidence>
<dbReference type="SUPFAM" id="SSF53822">
    <property type="entry name" value="Periplasmic binding protein-like I"/>
    <property type="match status" value="1"/>
</dbReference>
<evidence type="ECO:0000313" key="6">
    <source>
        <dbReference type="EMBL" id="XCC62690.1"/>
    </source>
</evidence>
<organism evidence="6">
    <name type="scientific">Christensenella massiliensis</name>
    <dbReference type="NCBI Taxonomy" id="1805714"/>
    <lineage>
        <taxon>Bacteria</taxon>
        <taxon>Bacillati</taxon>
        <taxon>Bacillota</taxon>
        <taxon>Clostridia</taxon>
        <taxon>Christensenellales</taxon>
        <taxon>Christensenellaceae</taxon>
        <taxon>Christensenella</taxon>
    </lineage>
</organism>
<feature type="signal peptide" evidence="4">
    <location>
        <begin position="1"/>
        <end position="21"/>
    </location>
</feature>
<dbReference type="EMBL" id="CP117826">
    <property type="protein sequence ID" value="XCC62690.1"/>
    <property type="molecule type" value="Genomic_DNA"/>
</dbReference>
<name>A0AAU8A9I7_9FIRM</name>
<evidence type="ECO:0000256" key="1">
    <source>
        <dbReference type="ARBA" id="ARBA00004196"/>
    </source>
</evidence>
<protein>
    <submittedName>
        <fullName evidence="6">Sugar ABC transporter substrate-binding protein</fullName>
    </submittedName>
</protein>
<comment type="similarity">
    <text evidence="2">Belongs to the bacterial solute-binding protein 2 family.</text>
</comment>
<sequence length="344" mass="37077">MKKVIAIVICVAMLFTFAACTAETAPSASASTETSESVESADTNAEETNSTGENFKVGFAFYNLSNPIWAEVVESAVELGPEYGMDVTYVDAGEDSSTQISQIENFIQSGMDAICILAIDVEAVEPIAKKAMDEGIIVVDYARGMENVDYSLSMDPVSTATALVEIAADWINEHYSEDETVEWGFLDIPTVEIGVREGETVREKMPELVPNSVEVGHGATLTVDEGMKNTETILQANPDCRVILSLGAGGGVGGNEAIKASVDPSQYGEYALFSIDATEQEVLNIINGDPQKGSISPDSGRAQSKILLENMQTLLNGGTVEKYDHFPVIKVTTENAQEYYDERY</sequence>
<feature type="chain" id="PRO_5043930361" evidence="4">
    <location>
        <begin position="22"/>
        <end position="344"/>
    </location>
</feature>
<feature type="compositionally biased region" description="Low complexity" evidence="3">
    <location>
        <begin position="28"/>
        <end position="41"/>
    </location>
</feature>
<reference evidence="6" key="1">
    <citation type="submission" date="2023-02" db="EMBL/GenBank/DDBJ databases">
        <title>Gut commensal Christensenella minuta modulates host metabolism via a new class of secondary bile acids.</title>
        <authorList>
            <person name="Liu C."/>
        </authorList>
    </citation>
    <scope>NUCLEOTIDE SEQUENCE</scope>
    <source>
        <strain evidence="6">CA70</strain>
    </source>
</reference>
<dbReference type="GO" id="GO:0030246">
    <property type="term" value="F:carbohydrate binding"/>
    <property type="evidence" value="ECO:0007669"/>
    <property type="project" value="TreeGrafter"/>
</dbReference>